<feature type="transmembrane region" description="Helical" evidence="2">
    <location>
        <begin position="99"/>
        <end position="119"/>
    </location>
</feature>
<protein>
    <submittedName>
        <fullName evidence="3">Uncharacterized protein</fullName>
    </submittedName>
</protein>
<evidence type="ECO:0000313" key="4">
    <source>
        <dbReference type="Proteomes" id="UP000661918"/>
    </source>
</evidence>
<reference evidence="4" key="1">
    <citation type="journal article" date="2019" name="Int. J. Syst. Evol. Microbiol.">
        <title>The Global Catalogue of Microorganisms (GCM) 10K type strain sequencing project: providing services to taxonomists for standard genome sequencing and annotation.</title>
        <authorList>
            <consortium name="The Broad Institute Genomics Platform"/>
            <consortium name="The Broad Institute Genome Sequencing Center for Infectious Disease"/>
            <person name="Wu L."/>
            <person name="Ma J."/>
        </authorList>
    </citation>
    <scope>NUCLEOTIDE SEQUENCE [LARGE SCALE GENOMIC DNA]</scope>
    <source>
        <strain evidence="4">JCM 15443</strain>
    </source>
</reference>
<feature type="transmembrane region" description="Helical" evidence="2">
    <location>
        <begin position="21"/>
        <end position="46"/>
    </location>
</feature>
<keyword evidence="4" id="KW-1185">Reference proteome</keyword>
<name>A0ABQ2GQZ0_9DEIO</name>
<gene>
    <name evidence="3" type="ORF">GCM10010841_16500</name>
</gene>
<sequence length="319" mass="32662">MTVNRDPLNRDPLSHRLSWRGIIAGLVMGLVSTLTVIALGLIITALTGLTLTGVGIAAAIWTGIAALVGAYLAGLTAVRASAPATRSDDGIAAMTNDDATLTGLITGGVLVLLTTMFAFNSASRVVGTASNLVGTAGNVVSAATGAAANAADNVQMPNLQNFFNNITPNDVEALIAENTSDLSQEQISATADVVTGIVRRAQNDLGAVDLANITDFAQARIDAIKQALTGPQFVTRLERQGLTNAQATEVQNELNQSVNRIETQANQAVENAEAAARGAASTAGWGWLLVAGLTLLASIFGARSAATTSVSTVTAAPRR</sequence>
<keyword evidence="2" id="KW-0812">Transmembrane</keyword>
<accession>A0ABQ2GQZ0</accession>
<dbReference type="Proteomes" id="UP000661918">
    <property type="component" value="Unassembled WGS sequence"/>
</dbReference>
<feature type="coiled-coil region" evidence="1">
    <location>
        <begin position="244"/>
        <end position="271"/>
    </location>
</feature>
<keyword evidence="2" id="KW-1133">Transmembrane helix</keyword>
<keyword evidence="2" id="KW-0472">Membrane</keyword>
<organism evidence="3 4">
    <name type="scientific">Deinococcus aerophilus</name>
    <dbReference type="NCBI Taxonomy" id="522488"/>
    <lineage>
        <taxon>Bacteria</taxon>
        <taxon>Thermotogati</taxon>
        <taxon>Deinococcota</taxon>
        <taxon>Deinococci</taxon>
        <taxon>Deinococcales</taxon>
        <taxon>Deinococcaceae</taxon>
        <taxon>Deinococcus</taxon>
    </lineage>
</organism>
<evidence type="ECO:0000256" key="1">
    <source>
        <dbReference type="SAM" id="Coils"/>
    </source>
</evidence>
<keyword evidence="1" id="KW-0175">Coiled coil</keyword>
<evidence type="ECO:0000313" key="3">
    <source>
        <dbReference type="EMBL" id="GGM08820.1"/>
    </source>
</evidence>
<dbReference type="EMBL" id="BMOM01000010">
    <property type="protein sequence ID" value="GGM08820.1"/>
    <property type="molecule type" value="Genomic_DNA"/>
</dbReference>
<feature type="transmembrane region" description="Helical" evidence="2">
    <location>
        <begin position="58"/>
        <end position="78"/>
    </location>
</feature>
<dbReference type="RefSeq" id="WP_188903288.1">
    <property type="nucleotide sequence ID" value="NZ_BMOM01000010.1"/>
</dbReference>
<proteinExistence type="predicted"/>
<comment type="caution">
    <text evidence="3">The sequence shown here is derived from an EMBL/GenBank/DDBJ whole genome shotgun (WGS) entry which is preliminary data.</text>
</comment>
<evidence type="ECO:0000256" key="2">
    <source>
        <dbReference type="SAM" id="Phobius"/>
    </source>
</evidence>